<gene>
    <name evidence="1" type="ORF">PANBHIFL_00028</name>
</gene>
<organism evidence="1">
    <name type="scientific">Candidatus Methanophagaceae archaeon ANME-1 ERB6</name>
    <dbReference type="NCBI Taxonomy" id="2759912"/>
    <lineage>
        <taxon>Archaea</taxon>
        <taxon>Methanobacteriati</taxon>
        <taxon>Methanobacteriota</taxon>
        <taxon>Stenosarchaea group</taxon>
        <taxon>Methanomicrobia</taxon>
        <taxon>Candidatus Methanophagales</taxon>
        <taxon>Candidatus Methanophagaceae</taxon>
    </lineage>
</organism>
<dbReference type="AlphaFoldDB" id="A0A7G9YY29"/>
<name>A0A7G9YY29_9EURY</name>
<proteinExistence type="predicted"/>
<protein>
    <submittedName>
        <fullName evidence="1">Uncharacterized protein</fullName>
    </submittedName>
</protein>
<accession>A0A7G9YY29</accession>
<reference evidence="1" key="1">
    <citation type="submission" date="2020-06" db="EMBL/GenBank/DDBJ databases">
        <title>Unique genomic features of the anaerobic methanotrophic archaea.</title>
        <authorList>
            <person name="Chadwick G.L."/>
            <person name="Skennerton C.T."/>
            <person name="Laso-Perez R."/>
            <person name="Leu A.O."/>
            <person name="Speth D.R."/>
            <person name="Yu H."/>
            <person name="Morgan-Lang C."/>
            <person name="Hatzenpichler R."/>
            <person name="Goudeau D."/>
            <person name="Malmstrom R."/>
            <person name="Brazelton W.J."/>
            <person name="Woyke T."/>
            <person name="Hallam S.J."/>
            <person name="Tyson G.W."/>
            <person name="Wegener G."/>
            <person name="Boetius A."/>
            <person name="Orphan V."/>
        </authorList>
    </citation>
    <scope>NUCLEOTIDE SEQUENCE</scope>
</reference>
<sequence length="64" mass="7373">MSTAVKEMDRVELFNLERLAYILKGLSAAELETLEFLLDEEAFRSINQSLKELEKGEGIPIDEW</sequence>
<evidence type="ECO:0000313" key="1">
    <source>
        <dbReference type="EMBL" id="QNO52913.1"/>
    </source>
</evidence>
<dbReference type="EMBL" id="MT631525">
    <property type="protein sequence ID" value="QNO52913.1"/>
    <property type="molecule type" value="Genomic_DNA"/>
</dbReference>